<dbReference type="GO" id="GO:1990131">
    <property type="term" value="C:Gtr1-Gtr2 GTPase complex"/>
    <property type="evidence" value="ECO:0007669"/>
    <property type="project" value="UniProtKB-UniRule"/>
</dbReference>
<evidence type="ECO:0000256" key="8">
    <source>
        <dbReference type="ARBA" id="ARBA00048785"/>
    </source>
</evidence>
<dbReference type="InterPro" id="IPR036467">
    <property type="entry name" value="LS/RS_sf"/>
</dbReference>
<dbReference type="NCBIfam" id="TIGR00114">
    <property type="entry name" value="lumazine-synth"/>
    <property type="match status" value="1"/>
</dbReference>
<comment type="subunit">
    <text evidence="9">Component of the GSE complex.</text>
</comment>
<dbReference type="SUPFAM" id="SSF52540">
    <property type="entry name" value="P-loop containing nucleoside triphosphate hydrolases"/>
    <property type="match status" value="1"/>
</dbReference>
<protein>
    <recommendedName>
        <fullName evidence="9">GTP-binding protein</fullName>
    </recommendedName>
</protein>
<dbReference type="HAMAP" id="MF_00178">
    <property type="entry name" value="Lumazine_synth"/>
    <property type="match status" value="1"/>
</dbReference>
<dbReference type="GO" id="GO:1904263">
    <property type="term" value="P:positive regulation of TORC1 signaling"/>
    <property type="evidence" value="ECO:0007669"/>
    <property type="project" value="TreeGrafter"/>
</dbReference>
<dbReference type="Gene3D" id="3.40.50.300">
    <property type="entry name" value="P-loop containing nucleotide triphosphate hydrolases"/>
    <property type="match status" value="1"/>
</dbReference>
<dbReference type="GO" id="GO:0000329">
    <property type="term" value="C:fungal-type vacuole membrane"/>
    <property type="evidence" value="ECO:0007669"/>
    <property type="project" value="TreeGrafter"/>
</dbReference>
<gene>
    <name evidence="11" type="ORF">JVT61DRAFT_2266</name>
</gene>
<comment type="caution">
    <text evidence="11">The sequence shown here is derived from an EMBL/GenBank/DDBJ whole genome shotgun (WGS) entry which is preliminary data.</text>
</comment>
<evidence type="ECO:0000256" key="2">
    <source>
        <dbReference type="ARBA" id="ARBA00007424"/>
    </source>
</evidence>
<evidence type="ECO:0000256" key="1">
    <source>
        <dbReference type="ARBA" id="ARBA00004917"/>
    </source>
</evidence>
<dbReference type="GO" id="GO:0005634">
    <property type="term" value="C:nucleus"/>
    <property type="evidence" value="ECO:0007669"/>
    <property type="project" value="TreeGrafter"/>
</dbReference>
<keyword evidence="10" id="KW-0175">Coiled coil</keyword>
<dbReference type="Pfam" id="PF04670">
    <property type="entry name" value="Gtr1_RagA"/>
    <property type="match status" value="1"/>
</dbReference>
<dbReference type="GO" id="GO:0000906">
    <property type="term" value="F:6,7-dimethyl-8-ribityllumazine synthase activity"/>
    <property type="evidence" value="ECO:0007669"/>
    <property type="project" value="UniProtKB-EC"/>
</dbReference>
<comment type="pathway">
    <text evidence="1">Cofactor biosynthesis; riboflavin biosynthesis; riboflavin from 2-hydroxy-3-oxobutyl phosphate and 5-amino-6-(D-ribitylamino)uracil: step 1/2.</text>
</comment>
<evidence type="ECO:0000313" key="11">
    <source>
        <dbReference type="EMBL" id="KAG6376288.1"/>
    </source>
</evidence>
<dbReference type="GO" id="GO:0003924">
    <property type="term" value="F:GTPase activity"/>
    <property type="evidence" value="ECO:0007669"/>
    <property type="project" value="UniProtKB-UniRule"/>
</dbReference>
<name>A0A8I2YSQ3_9AGAM</name>
<dbReference type="GO" id="GO:0009267">
    <property type="term" value="P:cellular response to starvation"/>
    <property type="evidence" value="ECO:0007669"/>
    <property type="project" value="TreeGrafter"/>
</dbReference>
<dbReference type="InterPro" id="IPR034964">
    <property type="entry name" value="LS"/>
</dbReference>
<dbReference type="OrthoDB" id="10020193at2759"/>
<comment type="similarity">
    <text evidence="2">Belongs to the DMRL synthase family.</text>
</comment>
<dbReference type="PANTHER" id="PTHR11259:SF1">
    <property type="entry name" value="RAS-RELATED GTP-BINDING PROTEIN"/>
    <property type="match status" value="1"/>
</dbReference>
<dbReference type="Gene3D" id="3.40.50.960">
    <property type="entry name" value="Lumazine/riboflavin synthase"/>
    <property type="match status" value="1"/>
</dbReference>
<evidence type="ECO:0000256" key="3">
    <source>
        <dbReference type="ARBA" id="ARBA00007756"/>
    </source>
</evidence>
<evidence type="ECO:0000256" key="9">
    <source>
        <dbReference type="RuleBase" id="RU367014"/>
    </source>
</evidence>
<dbReference type="FunFam" id="3.40.50.960:FF:000005">
    <property type="entry name" value="6,7-dimethyl-8-ribityllumazine synthase"/>
    <property type="match status" value="1"/>
</dbReference>
<evidence type="ECO:0000256" key="10">
    <source>
        <dbReference type="SAM" id="Coils"/>
    </source>
</evidence>
<dbReference type="InterPro" id="IPR006762">
    <property type="entry name" value="Gtr1_RagA"/>
</dbReference>
<evidence type="ECO:0000256" key="5">
    <source>
        <dbReference type="ARBA" id="ARBA00022679"/>
    </source>
</evidence>
<dbReference type="AlphaFoldDB" id="A0A8I2YSQ3"/>
<dbReference type="GO" id="GO:0009231">
    <property type="term" value="P:riboflavin biosynthetic process"/>
    <property type="evidence" value="ECO:0007669"/>
    <property type="project" value="UniProtKB-UniPathway"/>
</dbReference>
<dbReference type="PANTHER" id="PTHR11259">
    <property type="entry name" value="RAS-RELATED GTP BINDING RAG/GTR YEAST"/>
    <property type="match status" value="1"/>
</dbReference>
<organism evidence="11 12">
    <name type="scientific">Boletus reticuloceps</name>
    <dbReference type="NCBI Taxonomy" id="495285"/>
    <lineage>
        <taxon>Eukaryota</taxon>
        <taxon>Fungi</taxon>
        <taxon>Dikarya</taxon>
        <taxon>Basidiomycota</taxon>
        <taxon>Agaricomycotina</taxon>
        <taxon>Agaricomycetes</taxon>
        <taxon>Agaricomycetidae</taxon>
        <taxon>Boletales</taxon>
        <taxon>Boletineae</taxon>
        <taxon>Boletaceae</taxon>
        <taxon>Boletoideae</taxon>
        <taxon>Boletus</taxon>
    </lineage>
</organism>
<dbReference type="Gene3D" id="3.30.450.190">
    <property type="match status" value="1"/>
</dbReference>
<keyword evidence="5" id="KW-0808">Transferase</keyword>
<comment type="similarity">
    <text evidence="3 9">Belongs to the GTR/RAG GTP-binding protein family.</text>
</comment>
<feature type="coiled-coil region" evidence="10">
    <location>
        <begin position="415"/>
        <end position="442"/>
    </location>
</feature>
<sequence>MSSIKGPSTNQYDGSSLRIAIVHARWNKVVIEALVAGAISKLKESGVKESNIVVQSVPGSYELPLACSKVIAGSQIQARSSATDLLGLHQPAGSNDPSSTTTDLPTAPFDAVIAIGVLIKGATMHFEYICDTVSHALMRVQLDTGIPVIFGVLTALTDDQALERAGIGRGENEGHNHGEDWGLAAVEMATRCRGWSAGSFSNYNLLYTTSITFAPIHACNPVRHNTRDEEKGATIDVEQNHVRFLGDLILNLWDCGGQDAFMDSYLSTQRSTIFSHAGVMIYVFDVESREMAKDLEYYRDCLDGLSQFSKDASVFLLVHKMDLVREGERSAVFQRKAAELDKASGDFPVKAWSSIVNTLIPNARNLNTHLRIFAEACSAMEVILFERATFLVIATSSSSDASDSVVTHSLDPKRYERTSELIKAFKQSCSRLREEFHSLEMELAEFTAVLDEMTKNTYVLVVVHNPVIETAAIKMNIRMARKKFEELQGDTLIS</sequence>
<dbReference type="SUPFAM" id="SSF52121">
    <property type="entry name" value="Lumazine synthase"/>
    <property type="match status" value="1"/>
</dbReference>
<dbReference type="CDD" id="cd09209">
    <property type="entry name" value="Lumazine_synthase-I"/>
    <property type="match status" value="1"/>
</dbReference>
<dbReference type="InterPro" id="IPR002180">
    <property type="entry name" value="LS/RS"/>
</dbReference>
<evidence type="ECO:0000256" key="6">
    <source>
        <dbReference type="ARBA" id="ARBA00022741"/>
    </source>
</evidence>
<accession>A0A8I2YSQ3</accession>
<dbReference type="Pfam" id="PF00885">
    <property type="entry name" value="DMRL_synthase"/>
    <property type="match status" value="2"/>
</dbReference>
<evidence type="ECO:0000313" key="12">
    <source>
        <dbReference type="Proteomes" id="UP000683000"/>
    </source>
</evidence>
<reference evidence="11" key="1">
    <citation type="submission" date="2021-03" db="EMBL/GenBank/DDBJ databases">
        <title>Evolutionary innovations through gain and loss of genes in the ectomycorrhizal Boletales.</title>
        <authorList>
            <person name="Wu G."/>
            <person name="Miyauchi S."/>
            <person name="Morin E."/>
            <person name="Yang Z.-L."/>
            <person name="Xu J."/>
            <person name="Martin F.M."/>
        </authorList>
    </citation>
    <scope>NUCLEOTIDE SEQUENCE</scope>
    <source>
        <strain evidence="11">BR01</strain>
    </source>
</reference>
<comment type="catalytic activity">
    <reaction evidence="8">
        <text>(2S)-2-hydroxy-3-oxobutyl phosphate + 5-amino-6-(D-ribitylamino)uracil = 6,7-dimethyl-8-(1-D-ribityl)lumazine + phosphate + 2 H2O + H(+)</text>
        <dbReference type="Rhea" id="RHEA:26152"/>
        <dbReference type="ChEBI" id="CHEBI:15377"/>
        <dbReference type="ChEBI" id="CHEBI:15378"/>
        <dbReference type="ChEBI" id="CHEBI:15934"/>
        <dbReference type="ChEBI" id="CHEBI:43474"/>
        <dbReference type="ChEBI" id="CHEBI:58201"/>
        <dbReference type="ChEBI" id="CHEBI:58830"/>
        <dbReference type="EC" id="2.5.1.78"/>
    </reaction>
</comment>
<dbReference type="GO" id="GO:0010507">
    <property type="term" value="P:negative regulation of autophagy"/>
    <property type="evidence" value="ECO:0007669"/>
    <property type="project" value="TreeGrafter"/>
</dbReference>
<keyword evidence="4" id="KW-0686">Riboflavin biosynthesis</keyword>
<evidence type="ECO:0000256" key="4">
    <source>
        <dbReference type="ARBA" id="ARBA00022619"/>
    </source>
</evidence>
<dbReference type="UniPathway" id="UPA00275">
    <property type="reaction ID" value="UER00404"/>
</dbReference>
<dbReference type="InterPro" id="IPR027417">
    <property type="entry name" value="P-loop_NTPase"/>
</dbReference>
<keyword evidence="7 9" id="KW-0342">GTP-binding</keyword>
<dbReference type="Proteomes" id="UP000683000">
    <property type="component" value="Unassembled WGS sequence"/>
</dbReference>
<dbReference type="GO" id="GO:0005525">
    <property type="term" value="F:GTP binding"/>
    <property type="evidence" value="ECO:0007669"/>
    <property type="project" value="UniProtKB-UniRule"/>
</dbReference>
<dbReference type="EMBL" id="JAGFBS010000012">
    <property type="protein sequence ID" value="KAG6376288.1"/>
    <property type="molecule type" value="Genomic_DNA"/>
</dbReference>
<keyword evidence="12" id="KW-1185">Reference proteome</keyword>
<comment type="function">
    <text evidence="9">GTPase involved in activation of the TORC1 signaling pathway, which promotes growth and represses autophagy in nutrient-rich conditions.</text>
</comment>
<evidence type="ECO:0000256" key="7">
    <source>
        <dbReference type="ARBA" id="ARBA00023134"/>
    </source>
</evidence>
<proteinExistence type="inferred from homology"/>
<dbReference type="GO" id="GO:0009349">
    <property type="term" value="C:riboflavin synthase complex"/>
    <property type="evidence" value="ECO:0007669"/>
    <property type="project" value="InterPro"/>
</dbReference>
<keyword evidence="6 9" id="KW-0547">Nucleotide-binding</keyword>